<comment type="caution">
    <text evidence="1">The sequence shown here is derived from an EMBL/GenBank/DDBJ whole genome shotgun (WGS) entry which is preliminary data.</text>
</comment>
<reference evidence="1 2" key="1">
    <citation type="journal article" date="2019" name="Nat. Plants">
        <title>Stout camphor tree genome fills gaps in understanding of flowering plant genome evolution.</title>
        <authorList>
            <person name="Chaw S.M."/>
            <person name="Liu Y.C."/>
            <person name="Wu Y.W."/>
            <person name="Wang H.Y."/>
            <person name="Lin C.I."/>
            <person name="Wu C.S."/>
            <person name="Ke H.M."/>
            <person name="Chang L.Y."/>
            <person name="Hsu C.Y."/>
            <person name="Yang H.T."/>
            <person name="Sudianto E."/>
            <person name="Hsu M.H."/>
            <person name="Wu K.P."/>
            <person name="Wang L.N."/>
            <person name="Leebens-Mack J.H."/>
            <person name="Tsai I.J."/>
        </authorList>
    </citation>
    <scope>NUCLEOTIDE SEQUENCE [LARGE SCALE GENOMIC DNA]</scope>
    <source>
        <strain evidence="2">cv. Chaw 1501</strain>
        <tissue evidence="1">Young leaves</tissue>
    </source>
</reference>
<protein>
    <submittedName>
        <fullName evidence="1">Uncharacterized protein</fullName>
    </submittedName>
</protein>
<dbReference type="EMBL" id="QPKB01000005">
    <property type="protein sequence ID" value="RWR85056.1"/>
    <property type="molecule type" value="Genomic_DNA"/>
</dbReference>
<keyword evidence="2" id="KW-1185">Reference proteome</keyword>
<evidence type="ECO:0000313" key="2">
    <source>
        <dbReference type="Proteomes" id="UP000283530"/>
    </source>
</evidence>
<name>A0A443P2X5_9MAGN</name>
<proteinExistence type="predicted"/>
<evidence type="ECO:0000313" key="1">
    <source>
        <dbReference type="EMBL" id="RWR85056.1"/>
    </source>
</evidence>
<sequence>MVEREPLIPWFDQLICGLQHLPSPSHPSTKATLAAVTNTVERESLIPWFDQAQSWLPFLVEDFDILADFDVPLLAELLQF</sequence>
<dbReference type="AlphaFoldDB" id="A0A443P2X5"/>
<gene>
    <name evidence="1" type="ORF">CKAN_01389800</name>
</gene>
<dbReference type="Proteomes" id="UP000283530">
    <property type="component" value="Unassembled WGS sequence"/>
</dbReference>
<organism evidence="1 2">
    <name type="scientific">Cinnamomum micranthum f. kanehirae</name>
    <dbReference type="NCBI Taxonomy" id="337451"/>
    <lineage>
        <taxon>Eukaryota</taxon>
        <taxon>Viridiplantae</taxon>
        <taxon>Streptophyta</taxon>
        <taxon>Embryophyta</taxon>
        <taxon>Tracheophyta</taxon>
        <taxon>Spermatophyta</taxon>
        <taxon>Magnoliopsida</taxon>
        <taxon>Magnoliidae</taxon>
        <taxon>Laurales</taxon>
        <taxon>Lauraceae</taxon>
        <taxon>Cinnamomum</taxon>
    </lineage>
</organism>
<accession>A0A443P2X5</accession>